<dbReference type="SMART" id="SM00184">
    <property type="entry name" value="RING"/>
    <property type="match status" value="1"/>
</dbReference>
<dbReference type="Gene3D" id="3.30.40.10">
    <property type="entry name" value="Zinc/RING finger domain, C3HC4 (zinc finger)"/>
    <property type="match status" value="2"/>
</dbReference>
<dbReference type="PROSITE" id="PS00518">
    <property type="entry name" value="ZF_RING_1"/>
    <property type="match status" value="1"/>
</dbReference>
<dbReference type="EMBL" id="OC856721">
    <property type="protein sequence ID" value="CAD7624178.1"/>
    <property type="molecule type" value="Genomic_DNA"/>
</dbReference>
<evidence type="ECO:0000256" key="2">
    <source>
        <dbReference type="ARBA" id="ARBA00022771"/>
    </source>
</evidence>
<dbReference type="PANTHER" id="PTHR10131:SF157">
    <property type="entry name" value="RECEPTOR-ASSOCIATED FACTOR, PUTATIVE-RELATED"/>
    <property type="match status" value="1"/>
</dbReference>
<evidence type="ECO:0000256" key="1">
    <source>
        <dbReference type="ARBA" id="ARBA00022723"/>
    </source>
</evidence>
<dbReference type="GO" id="GO:0008270">
    <property type="term" value="F:zinc ion binding"/>
    <property type="evidence" value="ECO:0007669"/>
    <property type="project" value="UniProtKB-KW"/>
</dbReference>
<dbReference type="InterPro" id="IPR003613">
    <property type="entry name" value="Ubox_domain"/>
</dbReference>
<feature type="region of interest" description="Disordered" evidence="5">
    <location>
        <begin position="203"/>
        <end position="240"/>
    </location>
</feature>
<name>A0A7R9PX36_9ACAR</name>
<keyword evidence="2 4" id="KW-0863">Zinc-finger</keyword>
<dbReference type="GO" id="GO:0016567">
    <property type="term" value="P:protein ubiquitination"/>
    <property type="evidence" value="ECO:0007669"/>
    <property type="project" value="InterPro"/>
</dbReference>
<evidence type="ECO:0000256" key="5">
    <source>
        <dbReference type="SAM" id="MobiDB-lite"/>
    </source>
</evidence>
<organism evidence="7">
    <name type="scientific">Medioppia subpectinata</name>
    <dbReference type="NCBI Taxonomy" id="1979941"/>
    <lineage>
        <taxon>Eukaryota</taxon>
        <taxon>Metazoa</taxon>
        <taxon>Ecdysozoa</taxon>
        <taxon>Arthropoda</taxon>
        <taxon>Chelicerata</taxon>
        <taxon>Arachnida</taxon>
        <taxon>Acari</taxon>
        <taxon>Acariformes</taxon>
        <taxon>Sarcoptiformes</taxon>
        <taxon>Oribatida</taxon>
        <taxon>Brachypylina</taxon>
        <taxon>Oppioidea</taxon>
        <taxon>Oppiidae</taxon>
        <taxon>Medioppia</taxon>
    </lineage>
</organism>
<keyword evidence="1" id="KW-0479">Metal-binding</keyword>
<dbReference type="PANTHER" id="PTHR10131">
    <property type="entry name" value="TNF RECEPTOR ASSOCIATED FACTOR"/>
    <property type="match status" value="1"/>
</dbReference>
<dbReference type="AlphaFoldDB" id="A0A7R9PX36"/>
<dbReference type="Pfam" id="PF13923">
    <property type="entry name" value="zf-C3HC4_2"/>
    <property type="match status" value="1"/>
</dbReference>
<proteinExistence type="predicted"/>
<dbReference type="SUPFAM" id="SSF57850">
    <property type="entry name" value="RING/U-box"/>
    <property type="match status" value="1"/>
</dbReference>
<dbReference type="InterPro" id="IPR013083">
    <property type="entry name" value="Znf_RING/FYVE/PHD"/>
</dbReference>
<feature type="domain" description="RING-type" evidence="6">
    <location>
        <begin position="28"/>
        <end position="66"/>
    </location>
</feature>
<gene>
    <name evidence="7" type="ORF">OSB1V03_LOCUS4624</name>
</gene>
<dbReference type="EMBL" id="CAJPIZ010002146">
    <property type="protein sequence ID" value="CAG2104608.1"/>
    <property type="molecule type" value="Genomic_DNA"/>
</dbReference>
<reference evidence="7" key="1">
    <citation type="submission" date="2020-11" db="EMBL/GenBank/DDBJ databases">
        <authorList>
            <person name="Tran Van P."/>
        </authorList>
    </citation>
    <scope>NUCLEOTIDE SEQUENCE</scope>
</reference>
<dbReference type="SUPFAM" id="SSF49599">
    <property type="entry name" value="TRAF domain-like"/>
    <property type="match status" value="1"/>
</dbReference>
<dbReference type="SMART" id="SM00504">
    <property type="entry name" value="Ubox"/>
    <property type="match status" value="1"/>
</dbReference>
<dbReference type="InterPro" id="IPR001841">
    <property type="entry name" value="Znf_RING"/>
</dbReference>
<dbReference type="PROSITE" id="PS50089">
    <property type="entry name" value="ZF_RING_2"/>
    <property type="match status" value="1"/>
</dbReference>
<feature type="non-terminal residue" evidence="7">
    <location>
        <position position="1"/>
    </location>
</feature>
<keyword evidence="8" id="KW-1185">Reference proteome</keyword>
<dbReference type="Proteomes" id="UP000759131">
    <property type="component" value="Unassembled WGS sequence"/>
</dbReference>
<dbReference type="GO" id="GO:0043122">
    <property type="term" value="P:regulation of canonical NF-kappaB signal transduction"/>
    <property type="evidence" value="ECO:0007669"/>
    <property type="project" value="TreeGrafter"/>
</dbReference>
<dbReference type="GO" id="GO:0004842">
    <property type="term" value="F:ubiquitin-protein transferase activity"/>
    <property type="evidence" value="ECO:0007669"/>
    <property type="project" value="InterPro"/>
</dbReference>
<sequence>RPIDGQNTSHMGFAEQRFTTAVDEEFRCPICRDVLDEPITAQCEHVFCRACIHEWLSREQSCPVGRQPLKVHHLQDVTRFFRNYYTKLEICCDFADSGCQFVAKVDEIKAHENQCPFNPDVKTECPNGCTAMVTKKELSAHDCVQYLKNIIADKNAEISRMSDRESDYKRKLLDFQITIKTKNSEINYLNECLFERRNQTSDKGSVIIPSTSRPTASDNKQRIPCGRHRNQRLPEPYHRV</sequence>
<evidence type="ECO:0000256" key="3">
    <source>
        <dbReference type="ARBA" id="ARBA00022833"/>
    </source>
</evidence>
<accession>A0A7R9PX36</accession>
<dbReference type="InterPro" id="IPR017907">
    <property type="entry name" value="Znf_RING_CS"/>
</dbReference>
<dbReference type="OrthoDB" id="6516639at2759"/>
<evidence type="ECO:0000259" key="6">
    <source>
        <dbReference type="PROSITE" id="PS50089"/>
    </source>
</evidence>
<evidence type="ECO:0000313" key="8">
    <source>
        <dbReference type="Proteomes" id="UP000759131"/>
    </source>
</evidence>
<protein>
    <recommendedName>
        <fullName evidence="6">RING-type domain-containing protein</fullName>
    </recommendedName>
</protein>
<evidence type="ECO:0000313" key="7">
    <source>
        <dbReference type="EMBL" id="CAD7624178.1"/>
    </source>
</evidence>
<feature type="compositionally biased region" description="Polar residues" evidence="5">
    <location>
        <begin position="208"/>
        <end position="218"/>
    </location>
</feature>
<keyword evidence="3" id="KW-0862">Zinc</keyword>
<evidence type="ECO:0000256" key="4">
    <source>
        <dbReference type="PROSITE-ProRule" id="PRU00175"/>
    </source>
</evidence>